<feature type="compositionally biased region" description="Polar residues" evidence="1">
    <location>
        <begin position="581"/>
        <end position="592"/>
    </location>
</feature>
<dbReference type="RefSeq" id="XP_016256545.1">
    <property type="nucleotide sequence ID" value="XM_016413097.1"/>
</dbReference>
<feature type="region of interest" description="Disordered" evidence="1">
    <location>
        <begin position="406"/>
        <end position="428"/>
    </location>
</feature>
<dbReference type="GeneID" id="27363501"/>
<feature type="compositionally biased region" description="Basic and acidic residues" evidence="1">
    <location>
        <begin position="593"/>
        <end position="605"/>
    </location>
</feature>
<evidence type="ECO:0000256" key="1">
    <source>
        <dbReference type="SAM" id="MobiDB-lite"/>
    </source>
</evidence>
<feature type="compositionally biased region" description="Polar residues" evidence="1">
    <location>
        <begin position="64"/>
        <end position="88"/>
    </location>
</feature>
<evidence type="ECO:0000313" key="2">
    <source>
        <dbReference type="EMBL" id="KIW36329.1"/>
    </source>
</evidence>
<sequence length="697" mass="77952">MDISDACDRIKNASLEDWTAYRSCLTETCEYLASCLQKSLVNKRSNITTAPQDGRVPGNHSEIIRTSSGITDSTAASSVPSGFITSSEHPAPAKPAKQKPTTAPKVSSSISRKHRIRDNILRNARNREKALGESNIFEILSKRFQEFRPARAGFDIASPGRHSPQRIAFYLDGYLGAMYIAERYHTYRKTESSRQGKRRGKPKHMYKEFAESVGIKDPKLTQLIELGNICLQLRQEDAALLLFPNLPGTMRRLSKNDISELAQLVRNDERINRVIKKWNDSVNEAYILYSKVARDVWSRDVARALQIQKIMESNQAAETTSRRNTRNRAKNSREEPAHNDNALSHDTPLSDQLALSPRLASPSYLPPHQHNTVDRAEGQNRVSECNTHTEMNILLKTARRQENSLEFEGEKRSVTTMEANPERSCKRRRVDDEVPVEVVEALGTLAPITPITFSDGEERYLGDLAGNRDELGPTEQELMADESCRGNNVPANPIAFANECGSSGMSLTENSNTRSSNVPPGRVAINITEESVDKTTLPERPNGIPSRVDEEAHRNKNPLPTESVEPFNIHGPEAEAGEQIAETSRTSSNETTINRRDSEPGEGSCKRCHVDNAYVDTPTEGEDFVLKILPDSLIPGNGAPDQSTDFGRWLDYLEKTNITDMHLGNDEFWPQESEHDIQDLNIGDWLDLGDGFPNPRQ</sequence>
<gene>
    <name evidence="2" type="ORF">PV06_11427</name>
</gene>
<accession>A0A0D2DKP4</accession>
<name>A0A0D2DKP4_9EURO</name>
<feature type="region of interest" description="Disordered" evidence="1">
    <location>
        <begin position="533"/>
        <end position="605"/>
    </location>
</feature>
<keyword evidence="3" id="KW-1185">Reference proteome</keyword>
<dbReference type="OrthoDB" id="10651551at2759"/>
<dbReference type="EMBL" id="KN847362">
    <property type="protein sequence ID" value="KIW36329.1"/>
    <property type="molecule type" value="Genomic_DNA"/>
</dbReference>
<dbReference type="VEuPathDB" id="FungiDB:PV06_11427"/>
<dbReference type="STRING" id="215243.A0A0D2DKP4"/>
<proteinExistence type="predicted"/>
<organism evidence="2 3">
    <name type="scientific">Exophiala oligosperma</name>
    <dbReference type="NCBI Taxonomy" id="215243"/>
    <lineage>
        <taxon>Eukaryota</taxon>
        <taxon>Fungi</taxon>
        <taxon>Dikarya</taxon>
        <taxon>Ascomycota</taxon>
        <taxon>Pezizomycotina</taxon>
        <taxon>Eurotiomycetes</taxon>
        <taxon>Chaetothyriomycetidae</taxon>
        <taxon>Chaetothyriales</taxon>
        <taxon>Herpotrichiellaceae</taxon>
        <taxon>Exophiala</taxon>
    </lineage>
</organism>
<reference evidence="2 3" key="1">
    <citation type="submission" date="2015-01" db="EMBL/GenBank/DDBJ databases">
        <title>The Genome Sequence of Exophiala oligosperma CBS72588.</title>
        <authorList>
            <consortium name="The Broad Institute Genomics Platform"/>
            <person name="Cuomo C."/>
            <person name="de Hoog S."/>
            <person name="Gorbushina A."/>
            <person name="Stielow B."/>
            <person name="Teixiera M."/>
            <person name="Abouelleil A."/>
            <person name="Chapman S.B."/>
            <person name="Priest M."/>
            <person name="Young S.K."/>
            <person name="Wortman J."/>
            <person name="Nusbaum C."/>
            <person name="Birren B."/>
        </authorList>
    </citation>
    <scope>NUCLEOTIDE SEQUENCE [LARGE SCALE GENOMIC DNA]</scope>
    <source>
        <strain evidence="2 3">CBS 72588</strain>
    </source>
</reference>
<feature type="compositionally biased region" description="Polar residues" evidence="1">
    <location>
        <begin position="341"/>
        <end position="350"/>
    </location>
</feature>
<feature type="compositionally biased region" description="Low complexity" evidence="1">
    <location>
        <begin position="94"/>
        <end position="105"/>
    </location>
</feature>
<feature type="region of interest" description="Disordered" evidence="1">
    <location>
        <begin position="313"/>
        <end position="381"/>
    </location>
</feature>
<protein>
    <submittedName>
        <fullName evidence="2">Uncharacterized protein</fullName>
    </submittedName>
</protein>
<evidence type="ECO:0000313" key="3">
    <source>
        <dbReference type="Proteomes" id="UP000053342"/>
    </source>
</evidence>
<dbReference type="HOGENOM" id="CLU_395357_0_0_1"/>
<dbReference type="Proteomes" id="UP000053342">
    <property type="component" value="Unassembled WGS sequence"/>
</dbReference>
<feature type="region of interest" description="Disordered" evidence="1">
    <location>
        <begin position="48"/>
        <end position="115"/>
    </location>
</feature>
<dbReference type="AlphaFoldDB" id="A0A0D2DKP4"/>